<dbReference type="EMBL" id="GDHF01027472">
    <property type="protein sequence ID" value="JAI24842.1"/>
    <property type="molecule type" value="Transcribed_RNA"/>
</dbReference>
<feature type="non-terminal residue" evidence="2">
    <location>
        <position position="1"/>
    </location>
</feature>
<protein>
    <submittedName>
        <fullName evidence="2">Uncharacterized protein</fullName>
    </submittedName>
</protein>
<name>A0A0K8UDU4_BACLA</name>
<evidence type="ECO:0000256" key="1">
    <source>
        <dbReference type="SAM" id="MobiDB-lite"/>
    </source>
</evidence>
<reference evidence="2" key="1">
    <citation type="submission" date="2015-06" db="EMBL/GenBank/DDBJ databases">
        <authorList>
            <person name="Hoefler B.C."/>
            <person name="Straight P.D."/>
        </authorList>
    </citation>
    <scope>NUCLEOTIDE SEQUENCE</scope>
</reference>
<sequence length="99" mass="11203">PLETVPKSMASTFSHQRKHGKPFNRSICQNFAIQWGSTRCVYATEQSKANVNIRKPTMSSEGFIYLPNNGNAIAKWLRATPCILCKVNEFELDLLDLTK</sequence>
<proteinExistence type="predicted"/>
<evidence type="ECO:0000313" key="3">
    <source>
        <dbReference type="EMBL" id="JAI26172.1"/>
    </source>
</evidence>
<feature type="region of interest" description="Disordered" evidence="1">
    <location>
        <begin position="1"/>
        <end position="20"/>
    </location>
</feature>
<evidence type="ECO:0000313" key="2">
    <source>
        <dbReference type="EMBL" id="JAI24842.1"/>
    </source>
</evidence>
<accession>A0A0K8UDU4</accession>
<organism evidence="2">
    <name type="scientific">Bactrocera latifrons</name>
    <name type="common">Malaysian fruit fly</name>
    <name type="synonym">Chaetodacus latifrons</name>
    <dbReference type="NCBI Taxonomy" id="174628"/>
    <lineage>
        <taxon>Eukaryota</taxon>
        <taxon>Metazoa</taxon>
        <taxon>Ecdysozoa</taxon>
        <taxon>Arthropoda</taxon>
        <taxon>Hexapoda</taxon>
        <taxon>Insecta</taxon>
        <taxon>Pterygota</taxon>
        <taxon>Neoptera</taxon>
        <taxon>Endopterygota</taxon>
        <taxon>Diptera</taxon>
        <taxon>Brachycera</taxon>
        <taxon>Muscomorpha</taxon>
        <taxon>Tephritoidea</taxon>
        <taxon>Tephritidae</taxon>
        <taxon>Bactrocera</taxon>
        <taxon>Bactrocera</taxon>
    </lineage>
</organism>
<dbReference type="EMBL" id="GDHF01026142">
    <property type="protein sequence ID" value="JAI26172.1"/>
    <property type="molecule type" value="Transcribed_RNA"/>
</dbReference>
<gene>
    <name evidence="2" type="ORF">c0_g4_i1</name>
    <name evidence="3" type="ORF">c0_g4_i2</name>
</gene>
<dbReference type="AlphaFoldDB" id="A0A0K8UDU4"/>